<protein>
    <submittedName>
        <fullName evidence="2">DNA-binding protein</fullName>
    </submittedName>
</protein>
<sequence>MPPIDRELLKGSIDILLLTLLERGAMYGYQIVKEVRARSEGVLELKEGSLYPALHRLEQQGLIEGFWQPRPDAAAGTDRRYYRLTARGQQAAEEKRAEWRRFAAAVEGVLRYA</sequence>
<dbReference type="PATRIC" id="fig|186479.3.peg.7183"/>
<dbReference type="Proteomes" id="UP000050509">
    <property type="component" value="Unassembled WGS sequence"/>
</dbReference>
<dbReference type="EMBL" id="LJCR01003455">
    <property type="protein sequence ID" value="KPV47121.1"/>
    <property type="molecule type" value="Genomic_DNA"/>
</dbReference>
<dbReference type="GO" id="GO:0003677">
    <property type="term" value="F:DNA binding"/>
    <property type="evidence" value="ECO:0007669"/>
    <property type="project" value="UniProtKB-KW"/>
</dbReference>
<evidence type="ECO:0000259" key="1">
    <source>
        <dbReference type="Pfam" id="PF03551"/>
    </source>
</evidence>
<reference evidence="2 3" key="1">
    <citation type="submission" date="2015-09" db="EMBL/GenBank/DDBJ databases">
        <title>Draft genome sequence of Kouleothrix aurantiaca JCM 19913.</title>
        <authorList>
            <person name="Hemp J."/>
        </authorList>
    </citation>
    <scope>NUCLEOTIDE SEQUENCE [LARGE SCALE GENOMIC DNA]</scope>
    <source>
        <strain evidence="2 3">COM-B</strain>
    </source>
</reference>
<comment type="caution">
    <text evidence="2">The sequence shown here is derived from an EMBL/GenBank/DDBJ whole genome shotgun (WGS) entry which is preliminary data.</text>
</comment>
<dbReference type="InterPro" id="IPR036390">
    <property type="entry name" value="WH_DNA-bd_sf"/>
</dbReference>
<accession>A0A0P9F5B2</accession>
<keyword evidence="2" id="KW-0238">DNA-binding</keyword>
<dbReference type="SUPFAM" id="SSF46785">
    <property type="entry name" value="Winged helix' DNA-binding domain"/>
    <property type="match status" value="1"/>
</dbReference>
<evidence type="ECO:0000313" key="3">
    <source>
        <dbReference type="Proteomes" id="UP000050509"/>
    </source>
</evidence>
<proteinExistence type="predicted"/>
<feature type="domain" description="Transcription regulator PadR N-terminal" evidence="1">
    <location>
        <begin position="17"/>
        <end position="93"/>
    </location>
</feature>
<keyword evidence="3" id="KW-1185">Reference proteome</keyword>
<organism evidence="2 3">
    <name type="scientific">Kouleothrix aurantiaca</name>
    <dbReference type="NCBI Taxonomy" id="186479"/>
    <lineage>
        <taxon>Bacteria</taxon>
        <taxon>Bacillati</taxon>
        <taxon>Chloroflexota</taxon>
        <taxon>Chloroflexia</taxon>
        <taxon>Chloroflexales</taxon>
        <taxon>Roseiflexineae</taxon>
        <taxon>Roseiflexaceae</taxon>
        <taxon>Kouleothrix</taxon>
    </lineage>
</organism>
<dbReference type="PANTHER" id="PTHR33169:SF14">
    <property type="entry name" value="TRANSCRIPTIONAL REGULATOR RV3488"/>
    <property type="match status" value="1"/>
</dbReference>
<dbReference type="Pfam" id="PF03551">
    <property type="entry name" value="PadR"/>
    <property type="match status" value="1"/>
</dbReference>
<dbReference type="AlphaFoldDB" id="A0A0P9F5B2"/>
<dbReference type="PANTHER" id="PTHR33169">
    <property type="entry name" value="PADR-FAMILY TRANSCRIPTIONAL REGULATOR"/>
    <property type="match status" value="1"/>
</dbReference>
<gene>
    <name evidence="2" type="ORF">SE17_42730</name>
</gene>
<dbReference type="Gene3D" id="1.10.10.10">
    <property type="entry name" value="Winged helix-like DNA-binding domain superfamily/Winged helix DNA-binding domain"/>
    <property type="match status" value="1"/>
</dbReference>
<dbReference type="InterPro" id="IPR052509">
    <property type="entry name" value="Metal_resp_DNA-bind_regulator"/>
</dbReference>
<name>A0A0P9F5B2_9CHLR</name>
<dbReference type="InterPro" id="IPR005149">
    <property type="entry name" value="Tscrpt_reg_PadR_N"/>
</dbReference>
<evidence type="ECO:0000313" key="2">
    <source>
        <dbReference type="EMBL" id="KPV47121.1"/>
    </source>
</evidence>
<dbReference type="InterPro" id="IPR036388">
    <property type="entry name" value="WH-like_DNA-bd_sf"/>
</dbReference>